<name>A0A6J8DX94_MYTCO</name>
<feature type="domain" description="CIDE-N" evidence="3">
    <location>
        <begin position="237"/>
        <end position="316"/>
    </location>
</feature>
<dbReference type="PROSITE" id="PS51135">
    <property type="entry name" value="CIDE_N"/>
    <property type="match status" value="1"/>
</dbReference>
<dbReference type="Proteomes" id="UP000507470">
    <property type="component" value="Unassembled WGS sequence"/>
</dbReference>
<dbReference type="GO" id="GO:0006915">
    <property type="term" value="P:apoptotic process"/>
    <property type="evidence" value="ECO:0007669"/>
    <property type="project" value="UniProtKB-UniRule"/>
</dbReference>
<sequence length="638" mass="73643">MLQYGPVKHHSCMRFEGKHSFFKGKKIKNFKNLPYTLSRHHQLYMCMRQTGVDGNKSNNFLYDGDLVSSGREINFNAKYPNLSNSFSQLVGVHLQDELAVYETKSSSIHGLRYEPGCALVLRYENGDPVFGIVKDIIVFKKDKYFVIQCTSGPAAFNQHILHHTLELTNDLIIRSFCSLEYNWPLSVYMYSGKLVTMNINTHSVRYFKPVNQRENRSFLERGIVIIIELIGCPLYIEMPIFKVWNRMRTMKKSLVAKDLEELKKKGCERLSIQYEDLLKIVLENDGTEIEDEDVILELSQTGEIFMFLQKGEHWGRNVDVVVHGTKKPNVSVNSKEIDVDIEDLTTQDHVNCNEIQLDDDCTAYPMIGDACHYKDIGEKMYLSYPCINMESGSHPWVLFDFSVRFGNEKLQESSNNLKKVIPACLCLMNIKDDAATEDAEDSDIKKKLVTKEKVPPHLATFKKEGTITGTYKVGDDTVIKCQGNSLTAALMQLVALYYIFDINYPKCYVMLLGFLQIFVMQEPFTYETSKKFKSFLKKFRPVNQKGTGQFTAILIKTYNDNLETKFDSDEGEEENERNDEQVLQPWFRIFPPEEERRQPDFQETVGPQNMSNRNSKPIAYFYLLMTFNFFTADCPGNK</sequence>
<evidence type="ECO:0000256" key="2">
    <source>
        <dbReference type="PROSITE-ProRule" id="PRU00447"/>
    </source>
</evidence>
<gene>
    <name evidence="4" type="ORF">MCOR_45715</name>
</gene>
<dbReference type="AlphaFoldDB" id="A0A6J8DX94"/>
<evidence type="ECO:0000313" key="4">
    <source>
        <dbReference type="EMBL" id="CAC5412730.1"/>
    </source>
</evidence>
<dbReference type="SUPFAM" id="SSF54277">
    <property type="entry name" value="CAD &amp; PB1 domains"/>
    <property type="match status" value="1"/>
</dbReference>
<dbReference type="SMART" id="SM00266">
    <property type="entry name" value="CAD"/>
    <property type="match status" value="1"/>
</dbReference>
<dbReference type="PANTHER" id="PTHR12306:SF15">
    <property type="entry name" value="DNAATION FACTOR-RELATED PROTEIN 1, ISOFORM B-RELATED"/>
    <property type="match status" value="1"/>
</dbReference>
<accession>A0A6J8DX94</accession>
<dbReference type="EMBL" id="CACVKT020008085">
    <property type="protein sequence ID" value="CAC5412730.1"/>
    <property type="molecule type" value="Genomic_DNA"/>
</dbReference>
<protein>
    <recommendedName>
        <fullName evidence="3">CIDE-N domain-containing protein</fullName>
    </recommendedName>
</protein>
<dbReference type="OrthoDB" id="9387550at2759"/>
<dbReference type="Gene3D" id="3.10.20.10">
    <property type="match status" value="1"/>
</dbReference>
<organism evidence="4 5">
    <name type="scientific">Mytilus coruscus</name>
    <name type="common">Sea mussel</name>
    <dbReference type="NCBI Taxonomy" id="42192"/>
    <lineage>
        <taxon>Eukaryota</taxon>
        <taxon>Metazoa</taxon>
        <taxon>Spiralia</taxon>
        <taxon>Lophotrochozoa</taxon>
        <taxon>Mollusca</taxon>
        <taxon>Bivalvia</taxon>
        <taxon>Autobranchia</taxon>
        <taxon>Pteriomorphia</taxon>
        <taxon>Mytilida</taxon>
        <taxon>Mytiloidea</taxon>
        <taxon>Mytilidae</taxon>
        <taxon>Mytilinae</taxon>
        <taxon>Mytilus</taxon>
    </lineage>
</organism>
<evidence type="ECO:0000313" key="5">
    <source>
        <dbReference type="Proteomes" id="UP000507470"/>
    </source>
</evidence>
<dbReference type="PANTHER" id="PTHR12306">
    <property type="entry name" value="CELL DEATH ACTIVATOR CIDE"/>
    <property type="match status" value="1"/>
</dbReference>
<dbReference type="Pfam" id="PF02017">
    <property type="entry name" value="CIDE-N"/>
    <property type="match status" value="1"/>
</dbReference>
<dbReference type="InterPro" id="IPR003508">
    <property type="entry name" value="CIDE-N_dom"/>
</dbReference>
<reference evidence="4 5" key="1">
    <citation type="submission" date="2020-06" db="EMBL/GenBank/DDBJ databases">
        <authorList>
            <person name="Li R."/>
            <person name="Bekaert M."/>
        </authorList>
    </citation>
    <scope>NUCLEOTIDE SEQUENCE [LARGE SCALE GENOMIC DNA]</scope>
    <source>
        <strain evidence="5">wild</strain>
    </source>
</reference>
<keyword evidence="5" id="KW-1185">Reference proteome</keyword>
<proteinExistence type="predicted"/>
<dbReference type="GO" id="GO:0042981">
    <property type="term" value="P:regulation of apoptotic process"/>
    <property type="evidence" value="ECO:0007669"/>
    <property type="project" value="TreeGrafter"/>
</dbReference>
<keyword evidence="1 2" id="KW-0053">Apoptosis</keyword>
<evidence type="ECO:0000259" key="3">
    <source>
        <dbReference type="PROSITE" id="PS51135"/>
    </source>
</evidence>
<evidence type="ECO:0000256" key="1">
    <source>
        <dbReference type="ARBA" id="ARBA00022703"/>
    </source>
</evidence>